<accession>A0A832I100</accession>
<reference evidence="1" key="1">
    <citation type="journal article" date="2020" name="mSystems">
        <title>Genome- and Community-Level Interaction Insights into Carbon Utilization and Element Cycling Functions of Hydrothermarchaeota in Hydrothermal Sediment.</title>
        <authorList>
            <person name="Zhou Z."/>
            <person name="Liu Y."/>
            <person name="Xu W."/>
            <person name="Pan J."/>
            <person name="Luo Z.H."/>
            <person name="Li M."/>
        </authorList>
    </citation>
    <scope>NUCLEOTIDE SEQUENCE [LARGE SCALE GENOMIC DNA]</scope>
    <source>
        <strain evidence="1">SpSt-381</strain>
    </source>
</reference>
<proteinExistence type="predicted"/>
<evidence type="ECO:0000313" key="1">
    <source>
        <dbReference type="EMBL" id="HGZ42736.1"/>
    </source>
</evidence>
<organism evidence="1">
    <name type="scientific">Eiseniibacteriota bacterium</name>
    <dbReference type="NCBI Taxonomy" id="2212470"/>
    <lineage>
        <taxon>Bacteria</taxon>
        <taxon>Candidatus Eiseniibacteriota</taxon>
    </lineage>
</organism>
<comment type="caution">
    <text evidence="1">The sequence shown here is derived from an EMBL/GenBank/DDBJ whole genome shotgun (WGS) entry which is preliminary data.</text>
</comment>
<sequence length="64" mass="7504">MKRSYNPLWPRLKRSVIEAFRCSTFAIDAFIEKQHVLRAQLRERSRRLACGKPGSSRKEGKVQD</sequence>
<dbReference type="AlphaFoldDB" id="A0A832I100"/>
<dbReference type="EMBL" id="DSQF01000012">
    <property type="protein sequence ID" value="HGZ42736.1"/>
    <property type="molecule type" value="Genomic_DNA"/>
</dbReference>
<name>A0A832I100_UNCEI</name>
<protein>
    <submittedName>
        <fullName evidence="1">Uncharacterized protein</fullName>
    </submittedName>
</protein>
<gene>
    <name evidence="1" type="ORF">ENR23_04790</name>
</gene>